<gene>
    <name evidence="1" type="ORF">SDC9_01500</name>
</gene>
<evidence type="ECO:0000313" key="1">
    <source>
        <dbReference type="EMBL" id="MPL56018.1"/>
    </source>
</evidence>
<sequence>MSKIVIFTTAKLRIADVQFLSQCGKNSAIKIVKNIRKHFNLPENEKITLKQYQVFYDEPIKNITISGNSYE</sequence>
<proteinExistence type="predicted"/>
<reference evidence="1" key="1">
    <citation type="submission" date="2019-08" db="EMBL/GenBank/DDBJ databases">
        <authorList>
            <person name="Kucharzyk K."/>
            <person name="Murdoch R.W."/>
            <person name="Higgins S."/>
            <person name="Loffler F."/>
        </authorList>
    </citation>
    <scope>NUCLEOTIDE SEQUENCE</scope>
</reference>
<protein>
    <submittedName>
        <fullName evidence="1">Uncharacterized protein</fullName>
    </submittedName>
</protein>
<organism evidence="1">
    <name type="scientific">bioreactor metagenome</name>
    <dbReference type="NCBI Taxonomy" id="1076179"/>
    <lineage>
        <taxon>unclassified sequences</taxon>
        <taxon>metagenomes</taxon>
        <taxon>ecological metagenomes</taxon>
    </lineage>
</organism>
<accession>A0A644SN02</accession>
<dbReference type="EMBL" id="VSSQ01000002">
    <property type="protein sequence ID" value="MPL56018.1"/>
    <property type="molecule type" value="Genomic_DNA"/>
</dbReference>
<comment type="caution">
    <text evidence="1">The sequence shown here is derived from an EMBL/GenBank/DDBJ whole genome shotgun (WGS) entry which is preliminary data.</text>
</comment>
<dbReference type="AlphaFoldDB" id="A0A644SN02"/>
<name>A0A644SN02_9ZZZZ</name>